<dbReference type="Proteomes" id="UP000499080">
    <property type="component" value="Unassembled WGS sequence"/>
</dbReference>
<evidence type="ECO:0008006" key="3">
    <source>
        <dbReference type="Google" id="ProtNLM"/>
    </source>
</evidence>
<evidence type="ECO:0000313" key="1">
    <source>
        <dbReference type="EMBL" id="GBL83775.1"/>
    </source>
</evidence>
<gene>
    <name evidence="1" type="ORF">AVEN_132667_1</name>
</gene>
<evidence type="ECO:0000313" key="2">
    <source>
        <dbReference type="Proteomes" id="UP000499080"/>
    </source>
</evidence>
<protein>
    <recommendedName>
        <fullName evidence="3">Mos1 transposase HTH domain-containing protein</fullName>
    </recommendedName>
</protein>
<accession>A0A4Y2AX78</accession>
<name>A0A4Y2AX78_ARAVE</name>
<sequence>MDRNVVGIEVRNMIRVFRPRKTSPAEIRRQLVEVQGVSVISRKHVQFLYMQFNRDRTDVRDGQISGRPSTFTTYGSYWNILPTAKTSSQRIFTSSKEAVGRLTFQNRSSSSHLEMSPRP</sequence>
<dbReference type="AlphaFoldDB" id="A0A4Y2AX78"/>
<reference evidence="1 2" key="1">
    <citation type="journal article" date="2019" name="Sci. Rep.">
        <title>Orb-weaving spider Araneus ventricosus genome elucidates the spidroin gene catalogue.</title>
        <authorList>
            <person name="Kono N."/>
            <person name="Nakamura H."/>
            <person name="Ohtoshi R."/>
            <person name="Moran D.A.P."/>
            <person name="Shinohara A."/>
            <person name="Yoshida Y."/>
            <person name="Fujiwara M."/>
            <person name="Mori M."/>
            <person name="Tomita M."/>
            <person name="Arakawa K."/>
        </authorList>
    </citation>
    <scope>NUCLEOTIDE SEQUENCE [LARGE SCALE GENOMIC DNA]</scope>
</reference>
<keyword evidence="2" id="KW-1185">Reference proteome</keyword>
<proteinExistence type="predicted"/>
<dbReference type="EMBL" id="BGPR01000034">
    <property type="protein sequence ID" value="GBL83775.1"/>
    <property type="molecule type" value="Genomic_DNA"/>
</dbReference>
<comment type="caution">
    <text evidence="1">The sequence shown here is derived from an EMBL/GenBank/DDBJ whole genome shotgun (WGS) entry which is preliminary data.</text>
</comment>
<organism evidence="1 2">
    <name type="scientific">Araneus ventricosus</name>
    <name type="common">Orbweaver spider</name>
    <name type="synonym">Epeira ventricosa</name>
    <dbReference type="NCBI Taxonomy" id="182803"/>
    <lineage>
        <taxon>Eukaryota</taxon>
        <taxon>Metazoa</taxon>
        <taxon>Ecdysozoa</taxon>
        <taxon>Arthropoda</taxon>
        <taxon>Chelicerata</taxon>
        <taxon>Arachnida</taxon>
        <taxon>Araneae</taxon>
        <taxon>Araneomorphae</taxon>
        <taxon>Entelegynae</taxon>
        <taxon>Araneoidea</taxon>
        <taxon>Araneidae</taxon>
        <taxon>Araneus</taxon>
    </lineage>
</organism>